<protein>
    <submittedName>
        <fullName evidence="3">Uncharacterized protein</fullName>
    </submittedName>
</protein>
<dbReference type="AlphaFoldDB" id="A0A914Y9Y3"/>
<organism evidence="2 3">
    <name type="scientific">Panagrolaimus superbus</name>
    <dbReference type="NCBI Taxonomy" id="310955"/>
    <lineage>
        <taxon>Eukaryota</taxon>
        <taxon>Metazoa</taxon>
        <taxon>Ecdysozoa</taxon>
        <taxon>Nematoda</taxon>
        <taxon>Chromadorea</taxon>
        <taxon>Rhabditida</taxon>
        <taxon>Tylenchina</taxon>
        <taxon>Panagrolaimomorpha</taxon>
        <taxon>Panagrolaimoidea</taxon>
        <taxon>Panagrolaimidae</taxon>
        <taxon>Panagrolaimus</taxon>
    </lineage>
</organism>
<sequence length="292" mass="33506">MYDPWHVIKGIASIFRLEIKNKRGKILKEWNQAFLNHLWYSVTSAEGDGSRCQEYAVSALLHSTGVHEWTEGVMSDVLTDSQLCIQGVDDEALLKYNPSELPGKLIHELEFKDHLKCNHIPTNLGEKSILSTTSPSYWVLLKAFTNDNFLNDLKRLSPYLTTSALEGFHGLVSNIYRSKNHYLTYGGFKNRTKLAILHYNNNVFDEIDGKRKVIREVKVKAKHRGGDIVIKKIKTAPDFTWKKEIISEVILMYKTKRDQLIEEDPPEDDDNDISDEDFLDNVLNSDSEDSDD</sequence>
<dbReference type="Proteomes" id="UP000887577">
    <property type="component" value="Unplaced"/>
</dbReference>
<dbReference type="PANTHER" id="PTHR31751:SF42">
    <property type="entry name" value="PROTEIN CBG10204"/>
    <property type="match status" value="1"/>
</dbReference>
<dbReference type="PANTHER" id="PTHR31751">
    <property type="entry name" value="SI:CH211-108C17.2-RELATED-RELATED"/>
    <property type="match status" value="1"/>
</dbReference>
<evidence type="ECO:0000313" key="2">
    <source>
        <dbReference type="Proteomes" id="UP000887577"/>
    </source>
</evidence>
<feature type="region of interest" description="Disordered" evidence="1">
    <location>
        <begin position="260"/>
        <end position="292"/>
    </location>
</feature>
<dbReference type="WBParaSite" id="PSU_v2.g16091.t1">
    <property type="protein sequence ID" value="PSU_v2.g16091.t1"/>
    <property type="gene ID" value="PSU_v2.g16091"/>
</dbReference>
<evidence type="ECO:0000313" key="3">
    <source>
        <dbReference type="WBParaSite" id="PSU_v2.g16091.t1"/>
    </source>
</evidence>
<accession>A0A914Y9Y3</accession>
<name>A0A914Y9Y3_9BILA</name>
<evidence type="ECO:0000256" key="1">
    <source>
        <dbReference type="SAM" id="MobiDB-lite"/>
    </source>
</evidence>
<proteinExistence type="predicted"/>
<feature type="compositionally biased region" description="Acidic residues" evidence="1">
    <location>
        <begin position="261"/>
        <end position="279"/>
    </location>
</feature>
<keyword evidence="2" id="KW-1185">Reference proteome</keyword>
<reference evidence="3" key="1">
    <citation type="submission" date="2022-11" db="UniProtKB">
        <authorList>
            <consortium name="WormBaseParasite"/>
        </authorList>
    </citation>
    <scope>IDENTIFICATION</scope>
</reference>